<dbReference type="PROSITE" id="PS50072">
    <property type="entry name" value="CSA_PPIASE_2"/>
    <property type="match status" value="1"/>
</dbReference>
<organism evidence="8 9">
    <name type="scientific">Malassezia cuniculi</name>
    <dbReference type="NCBI Taxonomy" id="948313"/>
    <lineage>
        <taxon>Eukaryota</taxon>
        <taxon>Fungi</taxon>
        <taxon>Dikarya</taxon>
        <taxon>Basidiomycota</taxon>
        <taxon>Ustilaginomycotina</taxon>
        <taxon>Malasseziomycetes</taxon>
        <taxon>Malasseziales</taxon>
        <taxon>Malasseziaceae</taxon>
        <taxon>Malassezia</taxon>
    </lineage>
</organism>
<dbReference type="SUPFAM" id="SSF50891">
    <property type="entry name" value="Cyclophilin-like"/>
    <property type="match status" value="1"/>
</dbReference>
<evidence type="ECO:0000256" key="5">
    <source>
        <dbReference type="ARBA" id="ARBA00074451"/>
    </source>
</evidence>
<dbReference type="GO" id="GO:0003755">
    <property type="term" value="F:peptidyl-prolyl cis-trans isomerase activity"/>
    <property type="evidence" value="ECO:0007669"/>
    <property type="project" value="UniProtKB-KW"/>
</dbReference>
<evidence type="ECO:0000313" key="8">
    <source>
        <dbReference type="EMBL" id="WFD36375.1"/>
    </source>
</evidence>
<proteinExistence type="predicted"/>
<evidence type="ECO:0000259" key="7">
    <source>
        <dbReference type="PROSITE" id="PS50072"/>
    </source>
</evidence>
<evidence type="ECO:0000256" key="6">
    <source>
        <dbReference type="ARBA" id="ARBA00076602"/>
    </source>
</evidence>
<reference evidence="8" key="1">
    <citation type="submission" date="2023-03" db="EMBL/GenBank/DDBJ databases">
        <title>Mating type loci evolution in Malassezia.</title>
        <authorList>
            <person name="Coelho M.A."/>
        </authorList>
    </citation>
    <scope>NUCLEOTIDE SEQUENCE</scope>
    <source>
        <strain evidence="8">CBS 11721</strain>
    </source>
</reference>
<dbReference type="Proteomes" id="UP001219933">
    <property type="component" value="Chromosome 4"/>
</dbReference>
<dbReference type="SUPFAM" id="SSF48452">
    <property type="entry name" value="TPR-like"/>
    <property type="match status" value="1"/>
</dbReference>
<keyword evidence="4 8" id="KW-0413">Isomerase</keyword>
<dbReference type="InterPro" id="IPR002130">
    <property type="entry name" value="Cyclophilin-type_PPIase_dom"/>
</dbReference>
<dbReference type="AlphaFoldDB" id="A0AAF0J7S3"/>
<dbReference type="FunFam" id="2.40.100.10:FF:000022">
    <property type="entry name" value="Peptidyl-prolyl cis-trans isomerase CYP95"/>
    <property type="match status" value="1"/>
</dbReference>
<evidence type="ECO:0000256" key="2">
    <source>
        <dbReference type="ARBA" id="ARBA00013194"/>
    </source>
</evidence>
<dbReference type="InterPro" id="IPR029000">
    <property type="entry name" value="Cyclophilin-like_dom_sf"/>
</dbReference>
<evidence type="ECO:0000256" key="1">
    <source>
        <dbReference type="ARBA" id="ARBA00000971"/>
    </source>
</evidence>
<dbReference type="GO" id="GO:0005737">
    <property type="term" value="C:cytoplasm"/>
    <property type="evidence" value="ECO:0007669"/>
    <property type="project" value="TreeGrafter"/>
</dbReference>
<dbReference type="GO" id="GO:0006457">
    <property type="term" value="P:protein folding"/>
    <property type="evidence" value="ECO:0007669"/>
    <property type="project" value="InterPro"/>
</dbReference>
<dbReference type="PANTHER" id="PTHR11071:SF561">
    <property type="entry name" value="PEPTIDYL-PROLYL CIS-TRANS ISOMERASE D-RELATED"/>
    <property type="match status" value="1"/>
</dbReference>
<dbReference type="EMBL" id="CP119880">
    <property type="protein sequence ID" value="WFD36375.1"/>
    <property type="molecule type" value="Genomic_DNA"/>
</dbReference>
<dbReference type="InterPro" id="IPR011990">
    <property type="entry name" value="TPR-like_helical_dom_sf"/>
</dbReference>
<dbReference type="Gene3D" id="2.40.100.10">
    <property type="entry name" value="Cyclophilin-like"/>
    <property type="match status" value="1"/>
</dbReference>
<feature type="domain" description="PPIase cyclophilin-type" evidence="7">
    <location>
        <begin position="21"/>
        <end position="185"/>
    </location>
</feature>
<gene>
    <name evidence="8" type="primary">CPR6</name>
    <name evidence="8" type="ORF">MCUN1_003254</name>
</gene>
<evidence type="ECO:0000256" key="3">
    <source>
        <dbReference type="ARBA" id="ARBA00023110"/>
    </source>
</evidence>
<dbReference type="CDD" id="cd01926">
    <property type="entry name" value="cyclophilin_ABH_like"/>
    <property type="match status" value="1"/>
</dbReference>
<comment type="catalytic activity">
    <reaction evidence="1">
        <text>[protein]-peptidylproline (omega=180) = [protein]-peptidylproline (omega=0)</text>
        <dbReference type="Rhea" id="RHEA:16237"/>
        <dbReference type="Rhea" id="RHEA-COMP:10747"/>
        <dbReference type="Rhea" id="RHEA-COMP:10748"/>
        <dbReference type="ChEBI" id="CHEBI:83833"/>
        <dbReference type="ChEBI" id="CHEBI:83834"/>
        <dbReference type="EC" id="5.2.1.8"/>
    </reaction>
</comment>
<keyword evidence="9" id="KW-1185">Reference proteome</keyword>
<dbReference type="EC" id="5.2.1.8" evidence="2"/>
<dbReference type="PRINTS" id="PR00153">
    <property type="entry name" value="CSAPPISMRASE"/>
</dbReference>
<protein>
    <recommendedName>
        <fullName evidence="5">Peptidyl-prolyl cis-trans isomerase D</fullName>
        <ecNumber evidence="2">5.2.1.8</ecNumber>
    </recommendedName>
    <alternativeName>
        <fullName evidence="6">Rotamase D</fullName>
    </alternativeName>
</protein>
<dbReference type="Pfam" id="PF00160">
    <property type="entry name" value="Pro_isomerase"/>
    <property type="match status" value="1"/>
</dbReference>
<keyword evidence="3" id="KW-0697">Rotamase</keyword>
<sequence length="389" mass="42169">MSTHTQPVNNENPVVYMDIAFGDDAPSRPGGNRVVLELYADRVPKTAENFRALCTGEKGQSSSGARLAYAGSSFHRVINGFMIQGGDFTRGNGTGGESIYGEKFEDENLELKHDTPFLLSMANAGPGTNGSQFFITTVPTPHLDGRHVVFGRVLVGKDVVRRVEKEPTDSSDKPKRPIIISDCGEFSKEQLADPSFDFGIKADSTGDDFAEYPEDAKEDVEADPDAALRIASSLKEIAARCVGAGDWAVALAKYQKALRYLNVHPKVPDSHASNEKFVAEFNTLRTALQLNGALSAIKTSPAQPYVAINLATAVIDRETSAPAELAKAHFRRALALSSSKRDEEAAEDLATALKHAPGDAGIIRAQKELDERRRARLAKQRAAYSKMFS</sequence>
<evidence type="ECO:0000256" key="4">
    <source>
        <dbReference type="ARBA" id="ARBA00023235"/>
    </source>
</evidence>
<dbReference type="InterPro" id="IPR020892">
    <property type="entry name" value="Cyclophilin-type_PPIase_CS"/>
</dbReference>
<accession>A0AAF0J7S3</accession>
<name>A0AAF0J7S3_9BASI</name>
<dbReference type="Gene3D" id="1.25.40.10">
    <property type="entry name" value="Tetratricopeptide repeat domain"/>
    <property type="match status" value="1"/>
</dbReference>
<dbReference type="PANTHER" id="PTHR11071">
    <property type="entry name" value="PEPTIDYL-PROLYL CIS-TRANS ISOMERASE"/>
    <property type="match status" value="1"/>
</dbReference>
<evidence type="ECO:0000313" key="9">
    <source>
        <dbReference type="Proteomes" id="UP001219933"/>
    </source>
</evidence>
<dbReference type="GO" id="GO:0016018">
    <property type="term" value="F:cyclosporin A binding"/>
    <property type="evidence" value="ECO:0007669"/>
    <property type="project" value="TreeGrafter"/>
</dbReference>
<dbReference type="PROSITE" id="PS00170">
    <property type="entry name" value="CSA_PPIASE_1"/>
    <property type="match status" value="1"/>
</dbReference>